<dbReference type="GO" id="GO:0050661">
    <property type="term" value="F:NADP binding"/>
    <property type="evidence" value="ECO:0007669"/>
    <property type="project" value="InterPro"/>
</dbReference>
<sequence>MGRARTGLPAGHDGEKSRAPRRPHPSPGKGGGGGPRRLCGGDGQVYFGPGGVREGARPGQIWVDLSTIAPAHAEAFYGRAKELGVFFLDAPVSGGPMGAEAGTLTIMVGGDADAFERVRAPLRLRPPDVGAAGAF</sequence>
<dbReference type="SUPFAM" id="SSF51735">
    <property type="entry name" value="NAD(P)-binding Rossmann-fold domains"/>
    <property type="match status" value="1"/>
</dbReference>
<proteinExistence type="predicted"/>
<evidence type="ECO:0000259" key="2">
    <source>
        <dbReference type="Pfam" id="PF03446"/>
    </source>
</evidence>
<dbReference type="Gene3D" id="3.40.50.720">
    <property type="entry name" value="NAD(P)-binding Rossmann-like Domain"/>
    <property type="match status" value="1"/>
</dbReference>
<gene>
    <name evidence="3" type="ORF">KM312_04775</name>
</gene>
<evidence type="ECO:0000313" key="4">
    <source>
        <dbReference type="Proteomes" id="UP000748108"/>
    </source>
</evidence>
<feature type="domain" description="6-phosphogluconate dehydrogenase NADP-binding" evidence="2">
    <location>
        <begin position="44"/>
        <end position="120"/>
    </location>
</feature>
<dbReference type="Pfam" id="PF03446">
    <property type="entry name" value="NAD_binding_2"/>
    <property type="match status" value="1"/>
</dbReference>
<dbReference type="InterPro" id="IPR036291">
    <property type="entry name" value="NAD(P)-bd_dom_sf"/>
</dbReference>
<dbReference type="Proteomes" id="UP000748108">
    <property type="component" value="Unassembled WGS sequence"/>
</dbReference>
<evidence type="ECO:0000256" key="1">
    <source>
        <dbReference type="SAM" id="MobiDB-lite"/>
    </source>
</evidence>
<dbReference type="EMBL" id="JAHHQF010000047">
    <property type="protein sequence ID" value="MBT9281956.1"/>
    <property type="molecule type" value="Genomic_DNA"/>
</dbReference>
<dbReference type="PANTHER" id="PTHR43060:SF15">
    <property type="entry name" value="3-HYDROXYISOBUTYRATE DEHYDROGENASE-LIKE 1, MITOCHONDRIAL-RELATED"/>
    <property type="match status" value="1"/>
</dbReference>
<accession>A0A947D0Q7</accession>
<feature type="region of interest" description="Disordered" evidence="1">
    <location>
        <begin position="1"/>
        <end position="42"/>
    </location>
</feature>
<feature type="compositionally biased region" description="Gly residues" evidence="1">
    <location>
        <begin position="28"/>
        <end position="42"/>
    </location>
</feature>
<organism evidence="3 4">
    <name type="scientific">Hydrogenibacillus schlegelii</name>
    <name type="common">Bacillus schlegelii</name>
    <dbReference type="NCBI Taxonomy" id="1484"/>
    <lineage>
        <taxon>Bacteria</taxon>
        <taxon>Bacillati</taxon>
        <taxon>Bacillota</taxon>
        <taxon>Bacilli</taxon>
        <taxon>Bacillales</taxon>
        <taxon>Bacillales Family X. Incertae Sedis</taxon>
        <taxon>Hydrogenibacillus</taxon>
    </lineage>
</organism>
<protein>
    <recommendedName>
        <fullName evidence="2">6-phosphogluconate dehydrogenase NADP-binding domain-containing protein</fullName>
    </recommendedName>
</protein>
<dbReference type="AlphaFoldDB" id="A0A947D0Q7"/>
<name>A0A947D0Q7_HYDSH</name>
<dbReference type="InterPro" id="IPR006115">
    <property type="entry name" value="6PGDH_NADP-bd"/>
</dbReference>
<reference evidence="3" key="1">
    <citation type="journal article" date="2021" name="Microbiology">
        <title>Metagenomic Analysis of the Microbial Community in the Underground Coal Fire Area (Kemerovo Region, Russia) Revealed Predominance of Thermophilic Members of the Phyla Deinococcus-thermus, Aquificae, and Firmicutes.</title>
        <authorList>
            <person name="Kadnikov V."/>
            <person name="Mardanov A.V."/>
            <person name="Beletsky A.V."/>
            <person name="Karnachuk O.V."/>
            <person name="Ravin N.V."/>
        </authorList>
    </citation>
    <scope>NUCLEOTIDE SEQUENCE</scope>
    <source>
        <strain evidence="3">RBS10-49</strain>
    </source>
</reference>
<comment type="caution">
    <text evidence="3">The sequence shown here is derived from an EMBL/GenBank/DDBJ whole genome shotgun (WGS) entry which is preliminary data.</text>
</comment>
<evidence type="ECO:0000313" key="3">
    <source>
        <dbReference type="EMBL" id="MBT9281956.1"/>
    </source>
</evidence>
<dbReference type="PANTHER" id="PTHR43060">
    <property type="entry name" value="3-HYDROXYISOBUTYRATE DEHYDROGENASE-LIKE 1, MITOCHONDRIAL-RELATED"/>
    <property type="match status" value="1"/>
</dbReference>